<proteinExistence type="predicted"/>
<keyword evidence="8" id="KW-0694">RNA-binding</keyword>
<sequence>MSTFNWREKPPEEHSTVGDWLMLDFDLSPLKMLHRNTLIKRRSAGRESTIQLIAANIDTLFIVTSCNAEFNLNRVERYLALAAESHIAAVVVMTKRDLCDDETIYTNPLRADYPDLPIETINATDATEVDVLSHWCGCGNTVALVGSSGVGKSSIINSLKGTAAQATAAIRETDSKGRHTTTSRSLHQLAGKALLIDTPGMRELQIVDCEAGLQSTFSDINDLAPACRFADCQHKTEPGCAVRHEVDSGRLDQRRLDNYHKL</sequence>
<evidence type="ECO:0000256" key="8">
    <source>
        <dbReference type="ARBA" id="ARBA00022884"/>
    </source>
</evidence>
<dbReference type="InterPro" id="IPR004881">
    <property type="entry name" value="Ribosome_biogen_GTPase_RsgA"/>
</dbReference>
<dbReference type="GO" id="GO:0003924">
    <property type="term" value="F:GTPase activity"/>
    <property type="evidence" value="ECO:0007669"/>
    <property type="project" value="InterPro"/>
</dbReference>
<dbReference type="PROSITE" id="PS51721">
    <property type="entry name" value="G_CP"/>
    <property type="match status" value="1"/>
</dbReference>
<feature type="non-terminal residue" evidence="10">
    <location>
        <position position="262"/>
    </location>
</feature>
<evidence type="ECO:0000256" key="7">
    <source>
        <dbReference type="ARBA" id="ARBA00022833"/>
    </source>
</evidence>
<dbReference type="GO" id="GO:0005525">
    <property type="term" value="F:GTP binding"/>
    <property type="evidence" value="ECO:0007669"/>
    <property type="project" value="UniProtKB-KW"/>
</dbReference>
<name>A0A7R8WZ38_9CRUS</name>
<keyword evidence="6" id="KW-0378">Hydrolase</keyword>
<dbReference type="SUPFAM" id="SSF52540">
    <property type="entry name" value="P-loop containing nucleoside triphosphate hydrolases"/>
    <property type="match status" value="1"/>
</dbReference>
<dbReference type="InterPro" id="IPR027417">
    <property type="entry name" value="P-loop_NTPase"/>
</dbReference>
<dbReference type="GO" id="GO:0019843">
    <property type="term" value="F:rRNA binding"/>
    <property type="evidence" value="ECO:0007669"/>
    <property type="project" value="UniProtKB-KW"/>
</dbReference>
<evidence type="ECO:0000256" key="5">
    <source>
        <dbReference type="ARBA" id="ARBA00022741"/>
    </source>
</evidence>
<keyword evidence="7" id="KW-0862">Zinc</keyword>
<dbReference type="EMBL" id="OB693134">
    <property type="protein sequence ID" value="CAD7237883.1"/>
    <property type="molecule type" value="Genomic_DNA"/>
</dbReference>
<dbReference type="InterPro" id="IPR010914">
    <property type="entry name" value="RsgA_GTPase_dom"/>
</dbReference>
<reference evidence="10" key="1">
    <citation type="submission" date="2020-11" db="EMBL/GenBank/DDBJ databases">
        <authorList>
            <person name="Tran Van P."/>
        </authorList>
    </citation>
    <scope>NUCLEOTIDE SEQUENCE</scope>
</reference>
<evidence type="ECO:0000256" key="1">
    <source>
        <dbReference type="ARBA" id="ARBA00022490"/>
    </source>
</evidence>
<keyword evidence="2" id="KW-0690">Ribosome biogenesis</keyword>
<dbReference type="Gene3D" id="1.10.40.50">
    <property type="entry name" value="Probable gtpase engc, domain 3"/>
    <property type="match status" value="1"/>
</dbReference>
<organism evidence="10">
    <name type="scientific">Cyprideis torosa</name>
    <dbReference type="NCBI Taxonomy" id="163714"/>
    <lineage>
        <taxon>Eukaryota</taxon>
        <taxon>Metazoa</taxon>
        <taxon>Ecdysozoa</taxon>
        <taxon>Arthropoda</taxon>
        <taxon>Crustacea</taxon>
        <taxon>Oligostraca</taxon>
        <taxon>Ostracoda</taxon>
        <taxon>Podocopa</taxon>
        <taxon>Podocopida</taxon>
        <taxon>Cytherocopina</taxon>
        <taxon>Cytheroidea</taxon>
        <taxon>Cytherideidae</taxon>
        <taxon>Cyprideis</taxon>
    </lineage>
</organism>
<keyword evidence="3" id="KW-0479">Metal-binding</keyword>
<evidence type="ECO:0000256" key="4">
    <source>
        <dbReference type="ARBA" id="ARBA00022730"/>
    </source>
</evidence>
<evidence type="ECO:0000256" key="6">
    <source>
        <dbReference type="ARBA" id="ARBA00022801"/>
    </source>
</evidence>
<accession>A0A7R8WZ38</accession>
<evidence type="ECO:0000313" key="10">
    <source>
        <dbReference type="EMBL" id="CAD7237883.1"/>
    </source>
</evidence>
<keyword evidence="5" id="KW-0547">Nucleotide-binding</keyword>
<dbReference type="GO" id="GO:0042254">
    <property type="term" value="P:ribosome biogenesis"/>
    <property type="evidence" value="ECO:0007669"/>
    <property type="project" value="UniProtKB-KW"/>
</dbReference>
<dbReference type="PANTHER" id="PTHR32120">
    <property type="entry name" value="SMALL RIBOSOMAL SUBUNIT BIOGENESIS GTPASE RSGA"/>
    <property type="match status" value="1"/>
</dbReference>
<dbReference type="GO" id="GO:0046872">
    <property type="term" value="F:metal ion binding"/>
    <property type="evidence" value="ECO:0007669"/>
    <property type="project" value="UniProtKB-KW"/>
</dbReference>
<evidence type="ECO:0000256" key="2">
    <source>
        <dbReference type="ARBA" id="ARBA00022517"/>
    </source>
</evidence>
<evidence type="ECO:0000256" key="9">
    <source>
        <dbReference type="ARBA" id="ARBA00023134"/>
    </source>
</evidence>
<dbReference type="OrthoDB" id="442158at2759"/>
<dbReference type="NCBIfam" id="TIGR00157">
    <property type="entry name" value="ribosome small subunit-dependent GTPase A"/>
    <property type="match status" value="1"/>
</dbReference>
<dbReference type="Gene3D" id="3.40.50.300">
    <property type="entry name" value="P-loop containing nucleotide triphosphate hydrolases"/>
    <property type="match status" value="1"/>
</dbReference>
<dbReference type="AlphaFoldDB" id="A0A7R8WZ38"/>
<dbReference type="Pfam" id="PF03193">
    <property type="entry name" value="RsgA_GTPase"/>
    <property type="match status" value="1"/>
</dbReference>
<dbReference type="PROSITE" id="PS50936">
    <property type="entry name" value="ENGC_GTPASE"/>
    <property type="match status" value="1"/>
</dbReference>
<protein>
    <submittedName>
        <fullName evidence="10">Uncharacterized protein</fullName>
    </submittedName>
</protein>
<keyword evidence="9" id="KW-0342">GTP-binding</keyword>
<dbReference type="CDD" id="cd01854">
    <property type="entry name" value="YjeQ_EngC"/>
    <property type="match status" value="1"/>
</dbReference>
<dbReference type="InterPro" id="IPR030378">
    <property type="entry name" value="G_CP_dom"/>
</dbReference>
<keyword evidence="4" id="KW-0699">rRNA-binding</keyword>
<evidence type="ECO:0000256" key="3">
    <source>
        <dbReference type="ARBA" id="ARBA00022723"/>
    </source>
</evidence>
<dbReference type="PANTHER" id="PTHR32120:SF10">
    <property type="entry name" value="SMALL RIBOSOMAL SUBUNIT BIOGENESIS GTPASE RSGA"/>
    <property type="match status" value="1"/>
</dbReference>
<gene>
    <name evidence="10" type="ORF">CTOB1V02_LOCUS15698</name>
</gene>
<keyword evidence="1" id="KW-0963">Cytoplasm</keyword>